<feature type="region of interest" description="Disordered" evidence="3">
    <location>
        <begin position="1"/>
        <end position="20"/>
    </location>
</feature>
<comment type="caution">
    <text evidence="5">The sequence shown here is derived from an EMBL/GenBank/DDBJ whole genome shotgun (WGS) entry which is preliminary data.</text>
</comment>
<evidence type="ECO:0000259" key="4">
    <source>
        <dbReference type="PROSITE" id="PS50018"/>
    </source>
</evidence>
<accession>A0AA38HAZ9</accession>
<dbReference type="EMBL" id="JAKWFO010000005">
    <property type="protein sequence ID" value="KAI9636951.1"/>
    <property type="molecule type" value="Genomic_DNA"/>
</dbReference>
<dbReference type="Gene3D" id="3.40.525.10">
    <property type="entry name" value="CRAL-TRIO lipid binding domain"/>
    <property type="match status" value="1"/>
</dbReference>
<dbReference type="Proteomes" id="UP001164286">
    <property type="component" value="Unassembled WGS sequence"/>
</dbReference>
<dbReference type="SUPFAM" id="SSF48350">
    <property type="entry name" value="GTPase activation domain, GAP"/>
    <property type="match status" value="1"/>
</dbReference>
<proteinExistence type="predicted"/>
<gene>
    <name evidence="5" type="ORF">MKK02DRAFT_45658</name>
</gene>
<keyword evidence="2" id="KW-0597">Phosphoprotein</keyword>
<dbReference type="Pfam" id="PF13716">
    <property type="entry name" value="CRAL_TRIO_2"/>
    <property type="match status" value="1"/>
</dbReference>
<dbReference type="SMART" id="SM00323">
    <property type="entry name" value="RasGAP"/>
    <property type="match status" value="1"/>
</dbReference>
<dbReference type="InterPro" id="IPR039360">
    <property type="entry name" value="Ras_GTPase"/>
</dbReference>
<dbReference type="Pfam" id="PF00616">
    <property type="entry name" value="RasGAP"/>
    <property type="match status" value="2"/>
</dbReference>
<organism evidence="5 6">
    <name type="scientific">Dioszegia hungarica</name>
    <dbReference type="NCBI Taxonomy" id="4972"/>
    <lineage>
        <taxon>Eukaryota</taxon>
        <taxon>Fungi</taxon>
        <taxon>Dikarya</taxon>
        <taxon>Basidiomycota</taxon>
        <taxon>Agaricomycotina</taxon>
        <taxon>Tremellomycetes</taxon>
        <taxon>Tremellales</taxon>
        <taxon>Bulleribasidiaceae</taxon>
        <taxon>Dioszegia</taxon>
    </lineage>
</organism>
<feature type="region of interest" description="Disordered" evidence="3">
    <location>
        <begin position="190"/>
        <end position="222"/>
    </location>
</feature>
<dbReference type="Gene3D" id="2.30.29.30">
    <property type="entry name" value="Pleckstrin-homology domain (PH domain)/Phosphotyrosine-binding domain (PTB)"/>
    <property type="match status" value="1"/>
</dbReference>
<evidence type="ECO:0000313" key="5">
    <source>
        <dbReference type="EMBL" id="KAI9636951.1"/>
    </source>
</evidence>
<name>A0AA38HAZ9_9TREE</name>
<dbReference type="InterPro" id="IPR016024">
    <property type="entry name" value="ARM-type_fold"/>
</dbReference>
<feature type="domain" description="Ras-GAP" evidence="4">
    <location>
        <begin position="1143"/>
        <end position="1336"/>
    </location>
</feature>
<keyword evidence="1" id="KW-0343">GTPase activation</keyword>
<dbReference type="InterPro" id="IPR011993">
    <property type="entry name" value="PH-like_dom_sf"/>
</dbReference>
<dbReference type="SUPFAM" id="SSF48371">
    <property type="entry name" value="ARM repeat"/>
    <property type="match status" value="1"/>
</dbReference>
<evidence type="ECO:0000256" key="3">
    <source>
        <dbReference type="SAM" id="MobiDB-lite"/>
    </source>
</evidence>
<reference evidence="5" key="1">
    <citation type="journal article" date="2022" name="G3 (Bethesda)">
        <title>High quality genome of the basidiomycete yeast Dioszegia hungarica PDD-24b-2 isolated from cloud water.</title>
        <authorList>
            <person name="Jarrige D."/>
            <person name="Haridas S."/>
            <person name="Bleykasten-Grosshans C."/>
            <person name="Joly M."/>
            <person name="Nadalig T."/>
            <person name="Sancelme M."/>
            <person name="Vuilleumier S."/>
            <person name="Grigoriev I.V."/>
            <person name="Amato P."/>
            <person name="Bringel F."/>
        </authorList>
    </citation>
    <scope>NUCLEOTIDE SEQUENCE</scope>
    <source>
        <strain evidence="5">PDD-24b-2</strain>
    </source>
</reference>
<evidence type="ECO:0000313" key="6">
    <source>
        <dbReference type="Proteomes" id="UP001164286"/>
    </source>
</evidence>
<dbReference type="InterPro" id="IPR008936">
    <property type="entry name" value="Rho_GTPase_activation_prot"/>
</dbReference>
<dbReference type="InterPro" id="IPR001251">
    <property type="entry name" value="CRAL-TRIO_dom"/>
</dbReference>
<evidence type="ECO:0000256" key="2">
    <source>
        <dbReference type="ARBA" id="ARBA00022553"/>
    </source>
</evidence>
<sequence>MLGKRGSQPGSPRTFASPIRLRSPETPLDYASEMGARDVLTGEQKAVVVLVNKVVSKLPCNSGNRLGLVEGDAGVQASVAALTRMRLSPAVQALTSALEQLSKNSIESLDTLHSQVYLLHVLHQCLSASWQSSSSRSRSDPPPLDDPIARYLLTTITSYTHLVESATAEPPKPRDTPNSSIARLTSSLSSHTLTKSVSRHSFQESPKSRDGGGAGPVSTECADTASATRRMQTYLRQIVAYLTASNWPIVFARIRSRIQYLCTTIEESPDITDVRLIEWADLDRPRLGQLLQELSASFLHVKRHAQVSIASALRQAIWGWIENHADQFNQLVESNRRLEGGPDILFDHLNSASDIGSSSSTRRTKVFYPLMAMLLVLCPDIFSRVSMGETSRSSSIGKKASFVDSLRKGLSTSKGFETAASCYVDFIGVASRLEADGSGVRTLVADTQSDLKNALFHGSVEVSDPEIRVQGLVGLYRVSVGDSSMFNKLLASDTHRLYALQAARKIAEEGQRLQHFPPVASLRNDLAGIVRGFIRNHSSSFASPELLEALELLVVDPTYAYAATDSFPAFLTHLGSLVVAPCPAAVRTLANQAVVEILESMKDKPSLTIQSGAAICSVLVDASRQTLSDFQTLRWDAISDSTAATRMTVHAVLHLAESCPEAMTTCPQAIPAVSLTAQTVLTTLLGMDHRSAALSQPSLGAVKDLFALVLQPIMSKLEREDPRHPRLVEMRNRLLVYDAMIYMPPAHGRQHYQKQLRAVIKKLDQPTAASLGVWYGLEAAWVQVSARIVQSEGSGGDIARVDEEDMRFWHDTLSALCALGVIMISSHDPGPSTAAMIGAHLLPAYCNSDQPNRERFQSFIRDCVAMFCSPSVPVREAIKEALGADLPISAAPILFDQIHRSAALLLPDSENATVFTEQAVSILRLMLDRMPPGDEVDIGELIMVLGRYIHRLGRGDVAVRMKTKFCNVVELASTRTSLNQRFGNNILDDILEWSDVKAEHLEYSALKALVPLTDGLSLQTSEDSQSARQFLRAYTFLIHVITTDERSNTTPVGTSSTSLAISVLSNLLAANVDVGLQHCLALGYHRDPVIRSAFMRIMTHTLQHGARFGSLATKRMSTKSRPYLDGLNLSLAVAVVDVCPASEVDELSMVLFRTFEAKGTLLAFLRVLIEREVSQTNHESELFRANSMTTRLLTHFARTYAYNYIRETLQPLIYSLIEKPAETSFELDPAKAGPNDNVDRNAEHVKLMCQALLDLIYASVSKAPIMLRVISHYIWEAVEDVFPESRHSAVGSFVFLRFFCPCIVAPENMELDVPADSRDLRKGLLVVTKVIQNLANNVTFGNKEPHMKALNQFLRGNITEITKYLSDIAIRPRSHEIAAAIRKSRDDADKLQDPDMDDLTLHNFIRKHIGRLGVALNQLPPSFRTHRPERTPLDGPAALAQIQAIMDETGPPSETIKLDPYTRTRIFEDYMKQNSGRSTDSVQSTFYEGPAGQSGRRIFYFVAANIGVADYDLFAYHAFQVMFDATEPFDIIFDMTGFAAANDLPLPWLKRMIQMCPPAIIASVHTIALYNPNTYTQRRLRRIVSELSPLCGSVPKHLVSVSQPDDLQASVPYVTLNLPDSTMQLAYNSVKVYRPVFVISDHEMQMQIGLKVGEDSIQLASWRSMELLPNLKSYIIDILAYRDIDDVTSEQDRLIIKHGSESVTFVTKPDPRTGKSDTSRAILRMLEQDLRSARARFRNAPSHQRTLRPNDVPGRLLNIALLNLHSTDEVLRTSTYGLLQEIGTCFRYDFGLIKAPNVLVPRNALSFALSLSRTLATTTPHLTLEFVKEWISGFPRTGIPQQTACIQYISPWLANLEPFAKPSRDDASETNKQVTEIVRGLISLTVAEYTGVHLLLQERIWQPLLGLRGAFMDVILAELLQAAVDAGFGSTRGDVIADILVSLANTTVRGKVFTRLRKTITQTYLHVSITLEDNESWQEICVLARLSAMLAYQPSACLDIQLFLPDIIHSVTLLVGTGPLLMRQSTYALLVNTLHSLASTQPTGEMDGPVLVELLAMAQEAAMLEHFKLVRAGNELLPMPKEGDPFNAVEAAAGLLSKVVIAAAPSIDCANSWRARWMGMVASTCFQHNPATQPQAFTVLAALATEEVDDDIIYQVLIAMSSILKTYSDRHSFLITSMARCLARLLLPLTPDSRYPSDLFWVGIGLLQMGHLPLVATGLDLVTAALTWLATNGAFLSGLDRALLEDRSGNEKLTGEIDHISGVNFEGNLHFSLVSIIWKGVRHPASKQKTIDCLLLLCRLSSAEGHPYFVSLLPVVAGSPEDLAALFDAVEMPVPKDLGTAAIFDMLEIRDSNTALLVVTLAITMLRTASADNERVILYRLLADACERVPDVVAWTYDTFIPRAVSTLGNTTNPSIIATITSILNRAMADPNYSFPAAEMGPMDSSISLNHGMGSLHAHGRSYSASIASSPVPAGQGPGARMLEDLRLSGLGDMSFNIGRNERIGRIARLSGELIARFTAP</sequence>
<keyword evidence="6" id="KW-1185">Reference proteome</keyword>
<dbReference type="InterPro" id="IPR001936">
    <property type="entry name" value="RasGAP_dom"/>
</dbReference>
<dbReference type="GO" id="GO:0005096">
    <property type="term" value="F:GTPase activator activity"/>
    <property type="evidence" value="ECO:0007669"/>
    <property type="project" value="UniProtKB-KW"/>
</dbReference>
<dbReference type="Gene3D" id="1.10.506.10">
    <property type="entry name" value="GTPase Activation - p120gap, domain 1"/>
    <property type="match status" value="2"/>
</dbReference>
<dbReference type="PANTHER" id="PTHR10194:SF142">
    <property type="entry name" value="NEUROFIBROMIN"/>
    <property type="match status" value="1"/>
</dbReference>
<dbReference type="InterPro" id="IPR036865">
    <property type="entry name" value="CRAL-TRIO_dom_sf"/>
</dbReference>
<evidence type="ECO:0000256" key="1">
    <source>
        <dbReference type="ARBA" id="ARBA00022468"/>
    </source>
</evidence>
<dbReference type="GeneID" id="77732743"/>
<protein>
    <recommendedName>
        <fullName evidence="4">Ras-GAP domain-containing protein</fullName>
    </recommendedName>
</protein>
<dbReference type="PROSITE" id="PS50018">
    <property type="entry name" value="RAS_GTPASE_ACTIV_2"/>
    <property type="match status" value="1"/>
</dbReference>
<dbReference type="PANTHER" id="PTHR10194">
    <property type="entry name" value="RAS GTPASE-ACTIVATING PROTEINS"/>
    <property type="match status" value="1"/>
</dbReference>
<dbReference type="RefSeq" id="XP_052946728.1">
    <property type="nucleotide sequence ID" value="XM_053093538.1"/>
</dbReference>